<keyword evidence="4" id="KW-1133">Transmembrane helix</keyword>
<feature type="region of interest" description="Disordered" evidence="3">
    <location>
        <begin position="1"/>
        <end position="30"/>
    </location>
</feature>
<proteinExistence type="inferred from homology"/>
<feature type="transmembrane region" description="Helical" evidence="4">
    <location>
        <begin position="39"/>
        <end position="64"/>
    </location>
</feature>
<feature type="transmembrane region" description="Helical" evidence="4">
    <location>
        <begin position="285"/>
        <end position="304"/>
    </location>
</feature>
<feature type="transmembrane region" description="Helical" evidence="4">
    <location>
        <begin position="171"/>
        <end position="191"/>
    </location>
</feature>
<evidence type="ECO:0000256" key="4">
    <source>
        <dbReference type="SAM" id="Phobius"/>
    </source>
</evidence>
<feature type="transmembrane region" description="Helical" evidence="4">
    <location>
        <begin position="107"/>
        <end position="127"/>
    </location>
</feature>
<gene>
    <name evidence="6" type="ORF">FFLO_06904</name>
</gene>
<organism evidence="6 7">
    <name type="scientific">Filobasidium floriforme</name>
    <dbReference type="NCBI Taxonomy" id="5210"/>
    <lineage>
        <taxon>Eukaryota</taxon>
        <taxon>Fungi</taxon>
        <taxon>Dikarya</taxon>
        <taxon>Basidiomycota</taxon>
        <taxon>Agaricomycotina</taxon>
        <taxon>Tremellomycetes</taxon>
        <taxon>Filobasidiales</taxon>
        <taxon>Filobasidiaceae</taxon>
        <taxon>Filobasidium</taxon>
    </lineage>
</organism>
<dbReference type="InterPro" id="IPR020846">
    <property type="entry name" value="MFS_dom"/>
</dbReference>
<comment type="subcellular location">
    <subcellularLocation>
        <location evidence="1">Membrane</location>
        <topology evidence="1">Multi-pass membrane protein</topology>
    </subcellularLocation>
</comment>
<feature type="transmembrane region" description="Helical" evidence="4">
    <location>
        <begin position="134"/>
        <end position="151"/>
    </location>
</feature>
<dbReference type="InterPro" id="IPR011701">
    <property type="entry name" value="MFS"/>
</dbReference>
<dbReference type="GO" id="GO:0016020">
    <property type="term" value="C:membrane"/>
    <property type="evidence" value="ECO:0007669"/>
    <property type="project" value="UniProtKB-SubCell"/>
</dbReference>
<feature type="domain" description="Major facilitator superfamily (MFS) profile" evidence="5">
    <location>
        <begin position="220"/>
        <end position="447"/>
    </location>
</feature>
<evidence type="ECO:0000313" key="7">
    <source>
        <dbReference type="Proteomes" id="UP000812966"/>
    </source>
</evidence>
<dbReference type="PANTHER" id="PTHR11360">
    <property type="entry name" value="MONOCARBOXYLATE TRANSPORTER"/>
    <property type="match status" value="1"/>
</dbReference>
<dbReference type="PANTHER" id="PTHR11360:SF305">
    <property type="entry name" value="MAJOR FACILITATOR SUPERFAMILY (MFS) PROFILE DOMAIN-CONTAINING PROTEIN"/>
    <property type="match status" value="1"/>
</dbReference>
<evidence type="ECO:0000256" key="1">
    <source>
        <dbReference type="ARBA" id="ARBA00004141"/>
    </source>
</evidence>
<feature type="transmembrane region" description="Helical" evidence="4">
    <location>
        <begin position="220"/>
        <end position="237"/>
    </location>
</feature>
<keyword evidence="7" id="KW-1185">Reference proteome</keyword>
<feature type="transmembrane region" description="Helical" evidence="4">
    <location>
        <begin position="76"/>
        <end position="101"/>
    </location>
</feature>
<dbReference type="Proteomes" id="UP000812966">
    <property type="component" value="Unassembled WGS sequence"/>
</dbReference>
<dbReference type="Pfam" id="PF07690">
    <property type="entry name" value="MFS_1"/>
    <property type="match status" value="1"/>
</dbReference>
<dbReference type="AlphaFoldDB" id="A0A8K0NQ10"/>
<keyword evidence="4" id="KW-0472">Membrane</keyword>
<comment type="caution">
    <text evidence="6">The sequence shown here is derived from an EMBL/GenBank/DDBJ whole genome shotgun (WGS) entry which is preliminary data.</text>
</comment>
<sequence>MSSSLPLQPLRPGGPTTFERDDPHPESSAPTGPHLDGGFGWVIIFCAFVLAFQGLGILYAWGVVQAHLAEKKLASPILLSVIGATSAFWVAFSCLPISWAIRRYGDRTVALAGVVSATTSLALSGFATDSLGGLIFLQGVCYGISSGMLYLPAYTIPSQYFDKKRGLATGIASSGGALGGAFWSLPAAYTLRSRALATRSGTETPLADERVERSIFRSSRYIRVLFASFVASYPFFIPPFFISQYARSIGQTAAQGALYSALFNIASGIGRIAFGVVADFMTGNLNAWIISVLLIVLSTLIVWPRAMGEGLIILLVAMCGMGSGGFFSLQSSIVSQILGNHRLGQGMGWLEVAESFGYFAGPVSAGALLQAFGGPGQGAAPYRPAMVSRRQVGNLWLKALIYSASKMHKVSGWWGDSSLSTRDSVRKIQHRSGSLAKGVAEGIGSTK</sequence>
<dbReference type="InterPro" id="IPR050327">
    <property type="entry name" value="Proton-linked_MCT"/>
</dbReference>
<keyword evidence="4" id="KW-0812">Transmembrane</keyword>
<name>A0A8K0NQ10_9TREE</name>
<feature type="transmembrane region" description="Helical" evidence="4">
    <location>
        <begin position="257"/>
        <end position="278"/>
    </location>
</feature>
<evidence type="ECO:0000256" key="2">
    <source>
        <dbReference type="ARBA" id="ARBA00006727"/>
    </source>
</evidence>
<protein>
    <recommendedName>
        <fullName evidence="5">Major facilitator superfamily (MFS) profile domain-containing protein</fullName>
    </recommendedName>
</protein>
<evidence type="ECO:0000259" key="5">
    <source>
        <dbReference type="PROSITE" id="PS50850"/>
    </source>
</evidence>
<comment type="similarity">
    <text evidence="2">Belongs to the major facilitator superfamily. Monocarboxylate porter (TC 2.A.1.13) family.</text>
</comment>
<dbReference type="InterPro" id="IPR036259">
    <property type="entry name" value="MFS_trans_sf"/>
</dbReference>
<reference evidence="6" key="1">
    <citation type="submission" date="2020-04" db="EMBL/GenBank/DDBJ databases">
        <title>Analysis of mating type loci in Filobasidium floriforme.</title>
        <authorList>
            <person name="Nowrousian M."/>
        </authorList>
    </citation>
    <scope>NUCLEOTIDE SEQUENCE</scope>
    <source>
        <strain evidence="6">CBS 6242</strain>
    </source>
</reference>
<accession>A0A8K0NQ10</accession>
<dbReference type="Gene3D" id="1.20.1250.20">
    <property type="entry name" value="MFS general substrate transporter like domains"/>
    <property type="match status" value="2"/>
</dbReference>
<dbReference type="GO" id="GO:0022857">
    <property type="term" value="F:transmembrane transporter activity"/>
    <property type="evidence" value="ECO:0007669"/>
    <property type="project" value="InterPro"/>
</dbReference>
<evidence type="ECO:0000313" key="6">
    <source>
        <dbReference type="EMBL" id="KAG7527467.1"/>
    </source>
</evidence>
<feature type="transmembrane region" description="Helical" evidence="4">
    <location>
        <begin position="310"/>
        <end position="329"/>
    </location>
</feature>
<dbReference type="PROSITE" id="PS50850">
    <property type="entry name" value="MFS"/>
    <property type="match status" value="1"/>
</dbReference>
<evidence type="ECO:0000256" key="3">
    <source>
        <dbReference type="SAM" id="MobiDB-lite"/>
    </source>
</evidence>
<dbReference type="EMBL" id="JABELV010000282">
    <property type="protein sequence ID" value="KAG7527467.1"/>
    <property type="molecule type" value="Genomic_DNA"/>
</dbReference>
<dbReference type="SUPFAM" id="SSF103473">
    <property type="entry name" value="MFS general substrate transporter"/>
    <property type="match status" value="1"/>
</dbReference>